<accession>E9GNQ9</accession>
<dbReference type="AlphaFoldDB" id="E9GNQ9"/>
<keyword evidence="2" id="KW-1185">Reference proteome</keyword>
<gene>
    <name evidence="1" type="ORF">DAPPUDRAFT_28846</name>
</gene>
<dbReference type="InParanoid" id="E9GNQ9"/>
<feature type="non-terminal residue" evidence="1">
    <location>
        <position position="1"/>
    </location>
</feature>
<dbReference type="OMA" id="HGNDNST"/>
<reference evidence="1 2" key="1">
    <citation type="journal article" date="2011" name="Science">
        <title>The ecoresponsive genome of Daphnia pulex.</title>
        <authorList>
            <person name="Colbourne J.K."/>
            <person name="Pfrender M.E."/>
            <person name="Gilbert D."/>
            <person name="Thomas W.K."/>
            <person name="Tucker A."/>
            <person name="Oakley T.H."/>
            <person name="Tokishita S."/>
            <person name="Aerts A."/>
            <person name="Arnold G.J."/>
            <person name="Basu M.K."/>
            <person name="Bauer D.J."/>
            <person name="Caceres C.E."/>
            <person name="Carmel L."/>
            <person name="Casola C."/>
            <person name="Choi J.H."/>
            <person name="Detter J.C."/>
            <person name="Dong Q."/>
            <person name="Dusheyko S."/>
            <person name="Eads B.D."/>
            <person name="Frohlich T."/>
            <person name="Geiler-Samerotte K.A."/>
            <person name="Gerlach D."/>
            <person name="Hatcher P."/>
            <person name="Jogdeo S."/>
            <person name="Krijgsveld J."/>
            <person name="Kriventseva E.V."/>
            <person name="Kultz D."/>
            <person name="Laforsch C."/>
            <person name="Lindquist E."/>
            <person name="Lopez J."/>
            <person name="Manak J.R."/>
            <person name="Muller J."/>
            <person name="Pangilinan J."/>
            <person name="Patwardhan R.P."/>
            <person name="Pitluck S."/>
            <person name="Pritham E.J."/>
            <person name="Rechtsteiner A."/>
            <person name="Rho M."/>
            <person name="Rogozin I.B."/>
            <person name="Sakarya O."/>
            <person name="Salamov A."/>
            <person name="Schaack S."/>
            <person name="Shapiro H."/>
            <person name="Shiga Y."/>
            <person name="Skalitzky C."/>
            <person name="Smith Z."/>
            <person name="Souvorov A."/>
            <person name="Sung W."/>
            <person name="Tang Z."/>
            <person name="Tsuchiya D."/>
            <person name="Tu H."/>
            <person name="Vos H."/>
            <person name="Wang M."/>
            <person name="Wolf Y.I."/>
            <person name="Yamagata H."/>
            <person name="Yamada T."/>
            <person name="Ye Y."/>
            <person name="Shaw J.R."/>
            <person name="Andrews J."/>
            <person name="Crease T.J."/>
            <person name="Tang H."/>
            <person name="Lucas S.M."/>
            <person name="Robertson H.M."/>
            <person name="Bork P."/>
            <person name="Koonin E.V."/>
            <person name="Zdobnov E.M."/>
            <person name="Grigoriev I.V."/>
            <person name="Lynch M."/>
            <person name="Boore J.L."/>
        </authorList>
    </citation>
    <scope>NUCLEOTIDE SEQUENCE [LARGE SCALE GENOMIC DNA]</scope>
</reference>
<dbReference type="EMBL" id="GL732555">
    <property type="protein sequence ID" value="EFX78912.1"/>
    <property type="molecule type" value="Genomic_DNA"/>
</dbReference>
<feature type="non-terminal residue" evidence="1">
    <location>
        <position position="87"/>
    </location>
</feature>
<dbReference type="HOGENOM" id="CLU_134783_1_0_1"/>
<dbReference type="PhylomeDB" id="E9GNQ9"/>
<proteinExistence type="predicted"/>
<evidence type="ECO:0000313" key="1">
    <source>
        <dbReference type="EMBL" id="EFX78912.1"/>
    </source>
</evidence>
<organism evidence="1 2">
    <name type="scientific">Daphnia pulex</name>
    <name type="common">Water flea</name>
    <dbReference type="NCBI Taxonomy" id="6669"/>
    <lineage>
        <taxon>Eukaryota</taxon>
        <taxon>Metazoa</taxon>
        <taxon>Ecdysozoa</taxon>
        <taxon>Arthropoda</taxon>
        <taxon>Crustacea</taxon>
        <taxon>Branchiopoda</taxon>
        <taxon>Diplostraca</taxon>
        <taxon>Cladocera</taxon>
        <taxon>Anomopoda</taxon>
        <taxon>Daphniidae</taxon>
        <taxon>Daphnia</taxon>
    </lineage>
</organism>
<evidence type="ECO:0000313" key="2">
    <source>
        <dbReference type="Proteomes" id="UP000000305"/>
    </source>
</evidence>
<dbReference type="Proteomes" id="UP000000305">
    <property type="component" value="Unassembled WGS sequence"/>
</dbReference>
<dbReference type="KEGG" id="dpx:DAPPUDRAFT_28846"/>
<dbReference type="eggNOG" id="KOG3516">
    <property type="taxonomic scope" value="Eukaryota"/>
</dbReference>
<name>E9GNQ9_DAPPU</name>
<sequence>WNDRNGNEQYYWHGNDNSTHMCSCGIAKMCVDPSKNCNCDAIVPVDLVDEGEITAKESLPITRLNFGRTTPAASSGIHTLGKLKCSG</sequence>
<dbReference type="OrthoDB" id="6537786at2759"/>
<protein>
    <submittedName>
        <fullName evidence="1">Uncharacterized protein</fullName>
    </submittedName>
</protein>